<protein>
    <submittedName>
        <fullName evidence="1">Uncharacterized protein</fullName>
    </submittedName>
</protein>
<accession>A0A147BKL8</accession>
<evidence type="ECO:0000313" key="1">
    <source>
        <dbReference type="EMBL" id="JAR91337.1"/>
    </source>
</evidence>
<organism evidence="1">
    <name type="scientific">Ixodes ricinus</name>
    <name type="common">Common tick</name>
    <name type="synonym">Acarus ricinus</name>
    <dbReference type="NCBI Taxonomy" id="34613"/>
    <lineage>
        <taxon>Eukaryota</taxon>
        <taxon>Metazoa</taxon>
        <taxon>Ecdysozoa</taxon>
        <taxon>Arthropoda</taxon>
        <taxon>Chelicerata</taxon>
        <taxon>Arachnida</taxon>
        <taxon>Acari</taxon>
        <taxon>Parasitiformes</taxon>
        <taxon>Ixodida</taxon>
        <taxon>Ixodoidea</taxon>
        <taxon>Ixodidae</taxon>
        <taxon>Ixodinae</taxon>
        <taxon>Ixodes</taxon>
    </lineage>
</organism>
<dbReference type="AlphaFoldDB" id="A0A147BKL8"/>
<proteinExistence type="predicted"/>
<dbReference type="EMBL" id="GEGO01004067">
    <property type="protein sequence ID" value="JAR91337.1"/>
    <property type="molecule type" value="Transcribed_RNA"/>
</dbReference>
<reference evidence="1" key="1">
    <citation type="journal article" date="2018" name="PLoS Negl. Trop. Dis.">
        <title>Sialome diversity of ticks revealed by RNAseq of single tick salivary glands.</title>
        <authorList>
            <person name="Perner J."/>
            <person name="Kropackova S."/>
            <person name="Kopacek P."/>
            <person name="Ribeiro J.M."/>
        </authorList>
    </citation>
    <scope>NUCLEOTIDE SEQUENCE</scope>
    <source>
        <strain evidence="1">Siblings of single egg batch collected in Ceske Budejovice</strain>
        <tissue evidence="1">Salivary glands</tissue>
    </source>
</reference>
<sequence length="233" mass="25595">MRWHWSGGGDCGMVAGAVAAAAGSTAAPTRQLRAFRLDPVAGHTFCVKVCLRAKRPFSQPRVCSGRAVFRDRRPRSWRRLHLNCCVACSRSGHLNRCVACSRWVHLKSCVACCRSVKAVAPALTRRLLKRSLVIEAAHLVNRIIVQSSLAFGRWIFGWGKGRLPGERQTKRWNRLGLQTGILHGLPGIAKHTSYATVVPIAVEVIRTHAELDLSGVLPPDPPTPLSSAKFITR</sequence>
<name>A0A147BKL8_IXORI</name>